<dbReference type="GO" id="GO:1990904">
    <property type="term" value="C:ribonucleoprotein complex"/>
    <property type="evidence" value="ECO:0007669"/>
    <property type="project" value="UniProtKB-KW"/>
</dbReference>
<dbReference type="Proteomes" id="UP000229502">
    <property type="component" value="Unassembled WGS sequence"/>
</dbReference>
<name>A0A2M6YQX9_9BACT</name>
<dbReference type="AlphaFoldDB" id="A0A2M6YQX9"/>
<dbReference type="EMBL" id="PEWZ01000115">
    <property type="protein sequence ID" value="PIU34225.1"/>
    <property type="molecule type" value="Genomic_DNA"/>
</dbReference>
<accession>A0A2M6YQX9</accession>
<comment type="similarity">
    <text evidence="1">Belongs to the universal ribosomal protein uL29 family.</text>
</comment>
<dbReference type="InterPro" id="IPR001854">
    <property type="entry name" value="Ribosomal_uL29"/>
</dbReference>
<sequence length="72" mass="8369">MKKKQKEEIEAKSVEELVKEIEKRQGEISRLRIDVRMARVKDVSSLKRKTDELAVVKTILGEKKAFGKDKIE</sequence>
<gene>
    <name evidence="7" type="ORF">COT03_02420</name>
</gene>
<evidence type="ECO:0000256" key="2">
    <source>
        <dbReference type="ARBA" id="ARBA00022980"/>
    </source>
</evidence>
<dbReference type="SUPFAM" id="SSF46561">
    <property type="entry name" value="Ribosomal protein L29 (L29p)"/>
    <property type="match status" value="1"/>
</dbReference>
<evidence type="ECO:0000313" key="8">
    <source>
        <dbReference type="Proteomes" id="UP000229502"/>
    </source>
</evidence>
<dbReference type="GO" id="GO:0006412">
    <property type="term" value="P:translation"/>
    <property type="evidence" value="ECO:0007669"/>
    <property type="project" value="InterPro"/>
</dbReference>
<reference evidence="8" key="1">
    <citation type="submission" date="2017-09" db="EMBL/GenBank/DDBJ databases">
        <title>Depth-based differentiation of microbial function through sediment-hosted aquifers and enrichment of novel symbionts in the deep terrestrial subsurface.</title>
        <authorList>
            <person name="Probst A.J."/>
            <person name="Ladd B."/>
            <person name="Jarett J.K."/>
            <person name="Geller-Mcgrath D.E."/>
            <person name="Sieber C.M.K."/>
            <person name="Emerson J.B."/>
            <person name="Anantharaman K."/>
            <person name="Thomas B.C."/>
            <person name="Malmstrom R."/>
            <person name="Stieglmeier M."/>
            <person name="Klingl A."/>
            <person name="Woyke T."/>
            <person name="Ryan C.M."/>
            <person name="Banfield J.F."/>
        </authorList>
    </citation>
    <scope>NUCLEOTIDE SEQUENCE [LARGE SCALE GENOMIC DNA]</scope>
</reference>
<dbReference type="Pfam" id="PF00831">
    <property type="entry name" value="Ribosomal_L29"/>
    <property type="match status" value="1"/>
</dbReference>
<protein>
    <recommendedName>
        <fullName evidence="4">Large ribosomal subunit protein uL29</fullName>
    </recommendedName>
    <alternativeName>
        <fullName evidence="5">50S ribosomal protein L29</fullName>
    </alternativeName>
</protein>
<proteinExistence type="inferred from homology"/>
<dbReference type="Gene3D" id="1.10.287.310">
    <property type="match status" value="1"/>
</dbReference>
<dbReference type="InterPro" id="IPR036049">
    <property type="entry name" value="Ribosomal_uL29_sf"/>
</dbReference>
<keyword evidence="2" id="KW-0689">Ribosomal protein</keyword>
<evidence type="ECO:0000256" key="1">
    <source>
        <dbReference type="ARBA" id="ARBA00009254"/>
    </source>
</evidence>
<evidence type="ECO:0000256" key="5">
    <source>
        <dbReference type="ARBA" id="ARBA00035476"/>
    </source>
</evidence>
<comment type="caution">
    <text evidence="7">The sequence shown here is derived from an EMBL/GenBank/DDBJ whole genome shotgun (WGS) entry which is preliminary data.</text>
</comment>
<dbReference type="GO" id="GO:0005840">
    <property type="term" value="C:ribosome"/>
    <property type="evidence" value="ECO:0007669"/>
    <property type="project" value="UniProtKB-KW"/>
</dbReference>
<feature type="coiled-coil region" evidence="6">
    <location>
        <begin position="4"/>
        <end position="34"/>
    </location>
</feature>
<organism evidence="7 8">
    <name type="scientific">Candidatus Shapirobacteria bacterium CG07_land_8_20_14_0_80_39_18</name>
    <dbReference type="NCBI Taxonomy" id="1974882"/>
    <lineage>
        <taxon>Bacteria</taxon>
        <taxon>Candidatus Shapironibacteriota</taxon>
    </lineage>
</organism>
<evidence type="ECO:0000256" key="4">
    <source>
        <dbReference type="ARBA" id="ARBA00035204"/>
    </source>
</evidence>
<dbReference type="GO" id="GO:0003735">
    <property type="term" value="F:structural constituent of ribosome"/>
    <property type="evidence" value="ECO:0007669"/>
    <property type="project" value="InterPro"/>
</dbReference>
<evidence type="ECO:0000313" key="7">
    <source>
        <dbReference type="EMBL" id="PIU34225.1"/>
    </source>
</evidence>
<keyword evidence="3" id="KW-0687">Ribonucleoprotein</keyword>
<keyword evidence="6" id="KW-0175">Coiled coil</keyword>
<evidence type="ECO:0000256" key="6">
    <source>
        <dbReference type="SAM" id="Coils"/>
    </source>
</evidence>
<evidence type="ECO:0000256" key="3">
    <source>
        <dbReference type="ARBA" id="ARBA00023274"/>
    </source>
</evidence>